<organism evidence="1 2">
    <name type="scientific">Saccharomycopsis crataegensis</name>
    <dbReference type="NCBI Taxonomy" id="43959"/>
    <lineage>
        <taxon>Eukaryota</taxon>
        <taxon>Fungi</taxon>
        <taxon>Dikarya</taxon>
        <taxon>Ascomycota</taxon>
        <taxon>Saccharomycotina</taxon>
        <taxon>Saccharomycetes</taxon>
        <taxon>Saccharomycopsidaceae</taxon>
        <taxon>Saccharomycopsis</taxon>
    </lineage>
</organism>
<dbReference type="EMBL" id="BTFZ01000012">
    <property type="protein sequence ID" value="GMM37704.1"/>
    <property type="molecule type" value="Genomic_DNA"/>
</dbReference>
<reference evidence="1 2" key="1">
    <citation type="journal article" date="2023" name="Elife">
        <title>Identification of key yeast species and microbe-microbe interactions impacting larval growth of Drosophila in the wild.</title>
        <authorList>
            <person name="Mure A."/>
            <person name="Sugiura Y."/>
            <person name="Maeda R."/>
            <person name="Honda K."/>
            <person name="Sakurai N."/>
            <person name="Takahashi Y."/>
            <person name="Watada M."/>
            <person name="Katoh T."/>
            <person name="Gotoh A."/>
            <person name="Gotoh Y."/>
            <person name="Taniguchi I."/>
            <person name="Nakamura K."/>
            <person name="Hayashi T."/>
            <person name="Katayama T."/>
            <person name="Uemura T."/>
            <person name="Hattori Y."/>
        </authorList>
    </citation>
    <scope>NUCLEOTIDE SEQUENCE [LARGE SCALE GENOMIC DNA]</scope>
    <source>
        <strain evidence="1 2">SC-9</strain>
    </source>
</reference>
<keyword evidence="2" id="KW-1185">Reference proteome</keyword>
<protein>
    <submittedName>
        <fullName evidence="1">Uncharacterized protein</fullName>
    </submittedName>
</protein>
<dbReference type="AlphaFoldDB" id="A0AAV5QSJ3"/>
<gene>
    <name evidence="1" type="ORF">DASC09_050290</name>
</gene>
<dbReference type="GeneID" id="90075679"/>
<accession>A0AAV5QSJ3</accession>
<proteinExistence type="predicted"/>
<dbReference type="Proteomes" id="UP001360560">
    <property type="component" value="Unassembled WGS sequence"/>
</dbReference>
<dbReference type="RefSeq" id="XP_064854700.1">
    <property type="nucleotide sequence ID" value="XM_064998628.1"/>
</dbReference>
<comment type="caution">
    <text evidence="1">The sequence shown here is derived from an EMBL/GenBank/DDBJ whole genome shotgun (WGS) entry which is preliminary data.</text>
</comment>
<name>A0AAV5QSJ3_9ASCO</name>
<evidence type="ECO:0000313" key="2">
    <source>
        <dbReference type="Proteomes" id="UP001360560"/>
    </source>
</evidence>
<evidence type="ECO:0000313" key="1">
    <source>
        <dbReference type="EMBL" id="GMM37704.1"/>
    </source>
</evidence>
<sequence>MLQRKQTSVNDFHSFPITRRHTEYSAESYFLPCDEPPFNRAWHHQNPMGLGSLEMLPDTVL</sequence>